<protein>
    <submittedName>
        <fullName evidence="2">Uncharacterized protein</fullName>
    </submittedName>
</protein>
<dbReference type="VEuPathDB" id="FungiDB:SPPG_02407"/>
<dbReference type="RefSeq" id="XP_016611403.1">
    <property type="nucleotide sequence ID" value="XM_016750698.1"/>
</dbReference>
<dbReference type="GeneID" id="27685995"/>
<dbReference type="OrthoDB" id="10396566at2759"/>
<feature type="region of interest" description="Disordered" evidence="1">
    <location>
        <begin position="463"/>
        <end position="525"/>
    </location>
</feature>
<feature type="region of interest" description="Disordered" evidence="1">
    <location>
        <begin position="225"/>
        <end position="257"/>
    </location>
</feature>
<name>A0A0L0HR67_SPIPD</name>
<keyword evidence="3" id="KW-1185">Reference proteome</keyword>
<dbReference type="InParanoid" id="A0A0L0HR67"/>
<feature type="region of interest" description="Disordered" evidence="1">
    <location>
        <begin position="563"/>
        <end position="586"/>
    </location>
</feature>
<dbReference type="Proteomes" id="UP000053201">
    <property type="component" value="Unassembled WGS sequence"/>
</dbReference>
<accession>A0A0L0HR67</accession>
<dbReference type="AlphaFoldDB" id="A0A0L0HR67"/>
<organism evidence="2 3">
    <name type="scientific">Spizellomyces punctatus (strain DAOM BR117)</name>
    <dbReference type="NCBI Taxonomy" id="645134"/>
    <lineage>
        <taxon>Eukaryota</taxon>
        <taxon>Fungi</taxon>
        <taxon>Fungi incertae sedis</taxon>
        <taxon>Chytridiomycota</taxon>
        <taxon>Chytridiomycota incertae sedis</taxon>
        <taxon>Chytridiomycetes</taxon>
        <taxon>Spizellomycetales</taxon>
        <taxon>Spizellomycetaceae</taxon>
        <taxon>Spizellomyces</taxon>
    </lineage>
</organism>
<sequence length="705" mass="79504">MISLDNIMLKPASPMRGHRPMADSVCFEQSNQDTWASHHRRYRQYRHHHSIRGQHHSVGDFKSVDSKSSGCEEYSEETCSVITTSTECPASSKHLKVDTRSIYRSRSCSPSKSSPPSPIQLEEDYNNKDFHDDDMCKFPRRFNLRRRRELKAMMEARAKESHAWLRQIQDDAHRLAACRACAKIMIGKMDPDEVEGVYPMTTDRSQTASEINPEINVAPAAEADDVSLSLPPPVPQAPTEPRSSTSESSKPRRSFMSMRRLLPVPAGMKRSDSVESVASVDTIQWASVDYVHTKTHNPLSWKPDCLMVVNAEVSEDEGEGNFVHSHMTPSVVSSEAPIKAQHIEQDQEEQEECTRSKVDIKGKKPVYLVEQEVSPVIDDQEEQRNMINVILNAYANEGPSSSRTLLPEDFILPEPDDRFWYDCFSEAGQLVRRISTKSEPVPSKPPRYDSLDAILPPAAEYTHHSMYTPTTPSTPEETAMPPLPVWLTDPERPKSPPRKDSSPPKKPRSPPRKDSKYDSLSCSIVPRTGPEATLAEYRQWEKDHCKKVKAERVARAKTLSKLEKKTFTSSSSSSDKPPKSPSRFLSDPITWIFRRSTHSPSTSTSKTLPRRAYPAYILNHAEMGSPTANNGYDPIAQAARRRGSYIADSIIAKEQKKRRSGDPVDWGVTMEVKEFVKVVGEEEARGRRKGLGKVVRRMMSFGKMG</sequence>
<feature type="compositionally biased region" description="Basic and acidic residues" evidence="1">
    <location>
        <begin position="489"/>
        <end position="503"/>
    </location>
</feature>
<dbReference type="EMBL" id="KQ257452">
    <property type="protein sequence ID" value="KND03364.1"/>
    <property type="molecule type" value="Genomic_DNA"/>
</dbReference>
<evidence type="ECO:0000256" key="1">
    <source>
        <dbReference type="SAM" id="MobiDB-lite"/>
    </source>
</evidence>
<feature type="compositionally biased region" description="Low complexity" evidence="1">
    <location>
        <begin position="464"/>
        <end position="480"/>
    </location>
</feature>
<evidence type="ECO:0000313" key="2">
    <source>
        <dbReference type="EMBL" id="KND03364.1"/>
    </source>
</evidence>
<feature type="compositionally biased region" description="Low complexity" evidence="1">
    <location>
        <begin position="239"/>
        <end position="248"/>
    </location>
</feature>
<gene>
    <name evidence="2" type="ORF">SPPG_02407</name>
</gene>
<proteinExistence type="predicted"/>
<reference evidence="2 3" key="1">
    <citation type="submission" date="2009-08" db="EMBL/GenBank/DDBJ databases">
        <title>The Genome Sequence of Spizellomyces punctatus strain DAOM BR117.</title>
        <authorList>
            <consortium name="The Broad Institute Genome Sequencing Platform"/>
            <person name="Russ C."/>
            <person name="Cuomo C."/>
            <person name="Shea T."/>
            <person name="Young S.K."/>
            <person name="Zeng Q."/>
            <person name="Koehrsen M."/>
            <person name="Haas B."/>
            <person name="Borodovsky M."/>
            <person name="Guigo R."/>
            <person name="Alvarado L."/>
            <person name="Berlin A."/>
            <person name="Bochicchio J."/>
            <person name="Borenstein D."/>
            <person name="Chapman S."/>
            <person name="Chen Z."/>
            <person name="Engels R."/>
            <person name="Freedman E."/>
            <person name="Gellesch M."/>
            <person name="Goldberg J."/>
            <person name="Griggs A."/>
            <person name="Gujja S."/>
            <person name="Heiman D."/>
            <person name="Hepburn T."/>
            <person name="Howarth C."/>
            <person name="Jen D."/>
            <person name="Larson L."/>
            <person name="Lewis B."/>
            <person name="Mehta T."/>
            <person name="Park D."/>
            <person name="Pearson M."/>
            <person name="Roberts A."/>
            <person name="Saif S."/>
            <person name="Shenoy N."/>
            <person name="Sisk P."/>
            <person name="Stolte C."/>
            <person name="Sykes S."/>
            <person name="Thomson T."/>
            <person name="Walk T."/>
            <person name="White J."/>
            <person name="Yandava C."/>
            <person name="Burger G."/>
            <person name="Gray M.W."/>
            <person name="Holland P.W.H."/>
            <person name="King N."/>
            <person name="Lang F.B.F."/>
            <person name="Roger A.J."/>
            <person name="Ruiz-Trillo I."/>
            <person name="Lander E."/>
            <person name="Nusbaum C."/>
        </authorList>
    </citation>
    <scope>NUCLEOTIDE SEQUENCE [LARGE SCALE GENOMIC DNA]</scope>
    <source>
        <strain evidence="2 3">DAOM BR117</strain>
    </source>
</reference>
<evidence type="ECO:0000313" key="3">
    <source>
        <dbReference type="Proteomes" id="UP000053201"/>
    </source>
</evidence>
<feature type="region of interest" description="Disordered" evidence="1">
    <location>
        <begin position="104"/>
        <end position="126"/>
    </location>
</feature>